<organism evidence="5 6">
    <name type="scientific">Dorea acetigenes</name>
    <dbReference type="NCBI Taxonomy" id="2981787"/>
    <lineage>
        <taxon>Bacteria</taxon>
        <taxon>Bacillati</taxon>
        <taxon>Bacillota</taxon>
        <taxon>Clostridia</taxon>
        <taxon>Lachnospirales</taxon>
        <taxon>Lachnospiraceae</taxon>
        <taxon>Dorea</taxon>
    </lineage>
</organism>
<dbReference type="SUPFAM" id="SSF53335">
    <property type="entry name" value="S-adenosyl-L-methionine-dependent methyltransferases"/>
    <property type="match status" value="1"/>
</dbReference>
<accession>A0ABT2RPR1</accession>
<evidence type="ECO:0000256" key="3">
    <source>
        <dbReference type="ARBA" id="ARBA00022691"/>
    </source>
</evidence>
<dbReference type="Gene3D" id="3.40.50.150">
    <property type="entry name" value="Vaccinia Virus protein VP39"/>
    <property type="match status" value="1"/>
</dbReference>
<protein>
    <submittedName>
        <fullName evidence="5">MT-A70 family methyltransferase</fullName>
    </submittedName>
</protein>
<dbReference type="InterPro" id="IPR007757">
    <property type="entry name" value="MT-A70-like"/>
</dbReference>
<dbReference type="Proteomes" id="UP001652431">
    <property type="component" value="Unassembled WGS sequence"/>
</dbReference>
<evidence type="ECO:0000313" key="5">
    <source>
        <dbReference type="EMBL" id="MCU6687399.1"/>
    </source>
</evidence>
<evidence type="ECO:0000256" key="1">
    <source>
        <dbReference type="ARBA" id="ARBA00022603"/>
    </source>
</evidence>
<proteinExistence type="inferred from homology"/>
<dbReference type="RefSeq" id="WP_158371080.1">
    <property type="nucleotide sequence ID" value="NZ_JAOQJU010000018.1"/>
</dbReference>
<dbReference type="GO" id="GO:0032259">
    <property type="term" value="P:methylation"/>
    <property type="evidence" value="ECO:0007669"/>
    <property type="project" value="UniProtKB-KW"/>
</dbReference>
<dbReference type="GO" id="GO:0008168">
    <property type="term" value="F:methyltransferase activity"/>
    <property type="evidence" value="ECO:0007669"/>
    <property type="project" value="UniProtKB-KW"/>
</dbReference>
<sequence length="219" mass="25445">MPDQRHPTTEPLISTTEFTAPSTKLVWPEPRKKFSVIVADPPWDKDQKGRHGAGRHYNLMTLDSIMNMPVEDLAEENAHLWLWVTNSTSHDAFHVMEKWGFTFRRMFHWDKPVMGLGNYGRTASEAVYLGTRGKAPVKFRSQPDWFFSPRQDHSHKPEEFFAIVERLYDGPYLELFARRHPSSNKDWSVWGNEIESDIFIPGYPVPKYSAKAILPKEEA</sequence>
<dbReference type="PANTHER" id="PTHR12829">
    <property type="entry name" value="N6-ADENOSINE-METHYLTRANSFERASE"/>
    <property type="match status" value="1"/>
</dbReference>
<name>A0ABT2RPR1_9FIRM</name>
<reference evidence="5 6" key="1">
    <citation type="journal article" date="2021" name="ISME Commun">
        <title>Automated analysis of genomic sequences facilitates high-throughput and comprehensive description of bacteria.</title>
        <authorList>
            <person name="Hitch T.C.A."/>
        </authorList>
    </citation>
    <scope>NUCLEOTIDE SEQUENCE [LARGE SCALE GENOMIC DNA]</scope>
    <source>
        <strain evidence="5 6">Sanger_03</strain>
    </source>
</reference>
<dbReference type="PROSITE" id="PS51143">
    <property type="entry name" value="MT_A70"/>
    <property type="match status" value="1"/>
</dbReference>
<dbReference type="PANTHER" id="PTHR12829:SF7">
    <property type="entry name" value="N6-ADENOSINE-METHYLTRANSFERASE CATALYTIC SUBUNIT"/>
    <property type="match status" value="1"/>
</dbReference>
<keyword evidence="1 5" id="KW-0489">Methyltransferase</keyword>
<dbReference type="Pfam" id="PF05063">
    <property type="entry name" value="MT-A70"/>
    <property type="match status" value="1"/>
</dbReference>
<dbReference type="EMBL" id="JAOQJU010000018">
    <property type="protein sequence ID" value="MCU6687399.1"/>
    <property type="molecule type" value="Genomic_DNA"/>
</dbReference>
<evidence type="ECO:0000256" key="2">
    <source>
        <dbReference type="ARBA" id="ARBA00022679"/>
    </source>
</evidence>
<dbReference type="InterPro" id="IPR029063">
    <property type="entry name" value="SAM-dependent_MTases_sf"/>
</dbReference>
<gene>
    <name evidence="5" type="ORF">OCV99_12800</name>
</gene>
<keyword evidence="3" id="KW-0949">S-adenosyl-L-methionine</keyword>
<keyword evidence="2" id="KW-0808">Transferase</keyword>
<evidence type="ECO:0000313" key="6">
    <source>
        <dbReference type="Proteomes" id="UP001652431"/>
    </source>
</evidence>
<comment type="caution">
    <text evidence="5">The sequence shown here is derived from an EMBL/GenBank/DDBJ whole genome shotgun (WGS) entry which is preliminary data.</text>
</comment>
<evidence type="ECO:0000256" key="4">
    <source>
        <dbReference type="PROSITE-ProRule" id="PRU00489"/>
    </source>
</evidence>
<comment type="similarity">
    <text evidence="4">Belongs to the MT-A70-like family.</text>
</comment>
<keyword evidence="6" id="KW-1185">Reference proteome</keyword>
<dbReference type="PROSITE" id="PS00092">
    <property type="entry name" value="N6_MTASE"/>
    <property type="match status" value="1"/>
</dbReference>
<dbReference type="InterPro" id="IPR002052">
    <property type="entry name" value="DNA_methylase_N6_adenine_CS"/>
</dbReference>